<comment type="caution">
    <text evidence="8">The sequence shown here is derived from an EMBL/GenBank/DDBJ whole genome shotgun (WGS) entry which is preliminary data.</text>
</comment>
<feature type="transmembrane region" description="Helical" evidence="6">
    <location>
        <begin position="132"/>
        <end position="151"/>
    </location>
</feature>
<dbReference type="Gramene" id="mRNA:HanXRQr2_Chr02g0047881">
    <property type="protein sequence ID" value="mRNA:HanXRQr2_Chr02g0047881"/>
    <property type="gene ID" value="HanXRQr2_Chr02g0047881"/>
</dbReference>
<evidence type="ECO:0000256" key="1">
    <source>
        <dbReference type="ARBA" id="ARBA00004141"/>
    </source>
</evidence>
<dbReference type="EMBL" id="MNCJ02000317">
    <property type="protein sequence ID" value="KAF5816989.1"/>
    <property type="molecule type" value="Genomic_DNA"/>
</dbReference>
<comment type="subcellular location">
    <subcellularLocation>
        <location evidence="1">Membrane</location>
        <topology evidence="1">Multi-pass membrane protein</topology>
    </subcellularLocation>
</comment>
<feature type="domain" description="ABC-2 type transporter transmembrane" evidence="7">
    <location>
        <begin position="1"/>
        <end position="182"/>
    </location>
</feature>
<proteinExistence type="predicted"/>
<keyword evidence="4 6" id="KW-1133">Transmembrane helix</keyword>
<keyword evidence="2" id="KW-0813">Transport</keyword>
<dbReference type="Pfam" id="PF01061">
    <property type="entry name" value="ABC2_membrane"/>
    <property type="match status" value="1"/>
</dbReference>
<dbReference type="GO" id="GO:0005886">
    <property type="term" value="C:plasma membrane"/>
    <property type="evidence" value="ECO:0007669"/>
    <property type="project" value="UniProtKB-ARBA"/>
</dbReference>
<evidence type="ECO:0000313" key="8">
    <source>
        <dbReference type="EMBL" id="KAF5816989.1"/>
    </source>
</evidence>
<evidence type="ECO:0000256" key="6">
    <source>
        <dbReference type="SAM" id="Phobius"/>
    </source>
</evidence>
<evidence type="ECO:0000256" key="2">
    <source>
        <dbReference type="ARBA" id="ARBA00022448"/>
    </source>
</evidence>
<dbReference type="InterPro" id="IPR013525">
    <property type="entry name" value="ABC2_TM"/>
</dbReference>
<keyword evidence="5 6" id="KW-0472">Membrane</keyword>
<dbReference type="AlphaFoldDB" id="A0A9K3JKQ2"/>
<evidence type="ECO:0000256" key="3">
    <source>
        <dbReference type="ARBA" id="ARBA00022692"/>
    </source>
</evidence>
<evidence type="ECO:0000259" key="7">
    <source>
        <dbReference type="Pfam" id="PF01061"/>
    </source>
</evidence>
<evidence type="ECO:0000313" key="9">
    <source>
        <dbReference type="Proteomes" id="UP000215914"/>
    </source>
</evidence>
<organism evidence="8 9">
    <name type="scientific">Helianthus annuus</name>
    <name type="common">Common sunflower</name>
    <dbReference type="NCBI Taxonomy" id="4232"/>
    <lineage>
        <taxon>Eukaryota</taxon>
        <taxon>Viridiplantae</taxon>
        <taxon>Streptophyta</taxon>
        <taxon>Embryophyta</taxon>
        <taxon>Tracheophyta</taxon>
        <taxon>Spermatophyta</taxon>
        <taxon>Magnoliopsida</taxon>
        <taxon>eudicotyledons</taxon>
        <taxon>Gunneridae</taxon>
        <taxon>Pentapetalae</taxon>
        <taxon>asterids</taxon>
        <taxon>campanulids</taxon>
        <taxon>Asterales</taxon>
        <taxon>Asteraceae</taxon>
        <taxon>Asteroideae</taxon>
        <taxon>Heliantheae alliance</taxon>
        <taxon>Heliantheae</taxon>
        <taxon>Helianthus</taxon>
    </lineage>
</organism>
<reference evidence="8" key="1">
    <citation type="journal article" date="2017" name="Nature">
        <title>The sunflower genome provides insights into oil metabolism, flowering and Asterid evolution.</title>
        <authorList>
            <person name="Badouin H."/>
            <person name="Gouzy J."/>
            <person name="Grassa C.J."/>
            <person name="Murat F."/>
            <person name="Staton S.E."/>
            <person name="Cottret L."/>
            <person name="Lelandais-Briere C."/>
            <person name="Owens G.L."/>
            <person name="Carrere S."/>
            <person name="Mayjonade B."/>
            <person name="Legrand L."/>
            <person name="Gill N."/>
            <person name="Kane N.C."/>
            <person name="Bowers J.E."/>
            <person name="Hubner S."/>
            <person name="Bellec A."/>
            <person name="Berard A."/>
            <person name="Berges H."/>
            <person name="Blanchet N."/>
            <person name="Boniface M.C."/>
            <person name="Brunel D."/>
            <person name="Catrice O."/>
            <person name="Chaidir N."/>
            <person name="Claudel C."/>
            <person name="Donnadieu C."/>
            <person name="Faraut T."/>
            <person name="Fievet G."/>
            <person name="Helmstetter N."/>
            <person name="King M."/>
            <person name="Knapp S.J."/>
            <person name="Lai Z."/>
            <person name="Le Paslier M.C."/>
            <person name="Lippi Y."/>
            <person name="Lorenzon L."/>
            <person name="Mandel J.R."/>
            <person name="Marage G."/>
            <person name="Marchand G."/>
            <person name="Marquand E."/>
            <person name="Bret-Mestries E."/>
            <person name="Morien E."/>
            <person name="Nambeesan S."/>
            <person name="Nguyen T."/>
            <person name="Pegot-Espagnet P."/>
            <person name="Pouilly N."/>
            <person name="Raftis F."/>
            <person name="Sallet E."/>
            <person name="Schiex T."/>
            <person name="Thomas J."/>
            <person name="Vandecasteele C."/>
            <person name="Vares D."/>
            <person name="Vear F."/>
            <person name="Vautrin S."/>
            <person name="Crespi M."/>
            <person name="Mangin B."/>
            <person name="Burke J.M."/>
            <person name="Salse J."/>
            <person name="Munos S."/>
            <person name="Vincourt P."/>
            <person name="Rieseberg L.H."/>
            <person name="Langlade N.B."/>
        </authorList>
    </citation>
    <scope>NUCLEOTIDE SEQUENCE</scope>
    <source>
        <tissue evidence="8">Leaves</tissue>
    </source>
</reference>
<dbReference type="Proteomes" id="UP000215914">
    <property type="component" value="Unassembled WGS sequence"/>
</dbReference>
<keyword evidence="3 6" id="KW-0812">Transmembrane</keyword>
<evidence type="ECO:0000256" key="4">
    <source>
        <dbReference type="ARBA" id="ARBA00022989"/>
    </source>
</evidence>
<protein>
    <submittedName>
        <fullName evidence="8">ABC-2 type transporter</fullName>
    </submittedName>
</protein>
<dbReference type="PANTHER" id="PTHR19241">
    <property type="entry name" value="ATP-BINDING CASSETTE TRANSPORTER"/>
    <property type="match status" value="1"/>
</dbReference>
<feature type="transmembrane region" description="Helical" evidence="6">
    <location>
        <begin position="163"/>
        <end position="182"/>
    </location>
</feature>
<feature type="transmembrane region" description="Helical" evidence="6">
    <location>
        <begin position="64"/>
        <end position="90"/>
    </location>
</feature>
<name>A0A9K3JKQ2_HELAN</name>
<gene>
    <name evidence="8" type="ORF">HanXRQr2_Chr02g0047881</name>
</gene>
<feature type="transmembrane region" description="Helical" evidence="6">
    <location>
        <begin position="102"/>
        <end position="126"/>
    </location>
</feature>
<feature type="transmembrane region" description="Helical" evidence="6">
    <location>
        <begin position="209"/>
        <end position="232"/>
    </location>
</feature>
<dbReference type="GO" id="GO:0140359">
    <property type="term" value="F:ABC-type transporter activity"/>
    <property type="evidence" value="ECO:0007669"/>
    <property type="project" value="InterPro"/>
</dbReference>
<reference evidence="8" key="2">
    <citation type="submission" date="2020-06" db="EMBL/GenBank/DDBJ databases">
        <title>Helianthus annuus Genome sequencing and assembly Release 2.</title>
        <authorList>
            <person name="Gouzy J."/>
            <person name="Langlade N."/>
            <person name="Munos S."/>
        </authorList>
    </citation>
    <scope>NUCLEOTIDE SEQUENCE</scope>
    <source>
        <tissue evidence="8">Leaves</tissue>
    </source>
</reference>
<sequence length="240" mass="27688">MFGTMFWDLGSKKTTQRDLNNAMGSMYAAVLFLSIQNASAVQPVVDVERTVFYRERAAGMYSALPYAFAQILVEIPYIFSQTIVYSVIVYAMIGFDWTVAKFCWYVFFQFCSLLYMTYYGMMTVAITPNANIAAIIAASFYGIFNLFSGFIIPRPRIPVWWRWYYWGNPLAWTIYGMVASQFGDFDDVLTSEETVKGYLDRYYGYKHSFLGPVAGVHVGLILFFGFIFAYCIRAFNFQKR</sequence>
<evidence type="ECO:0000256" key="5">
    <source>
        <dbReference type="ARBA" id="ARBA00023136"/>
    </source>
</evidence>
<accession>A0A9K3JKQ2</accession>
<keyword evidence="9" id="KW-1185">Reference proteome</keyword>